<keyword evidence="8 18" id="KW-0812">Transmembrane</keyword>
<dbReference type="InterPro" id="IPR044865">
    <property type="entry name" value="MRH_dom"/>
</dbReference>
<keyword evidence="21" id="KW-0675">Receptor</keyword>
<keyword evidence="15 18" id="KW-0472">Membrane</keyword>
<dbReference type="PANTHER" id="PTHR15071">
    <property type="entry name" value="MANNOSE-6-PHOSPHATE RECEPTOR FAMILY MEMBER"/>
    <property type="match status" value="1"/>
</dbReference>
<evidence type="ECO:0000259" key="20">
    <source>
        <dbReference type="PROSITE" id="PS51914"/>
    </source>
</evidence>
<evidence type="ECO:0000256" key="1">
    <source>
        <dbReference type="ARBA" id="ARBA00004304"/>
    </source>
</evidence>
<evidence type="ECO:0000256" key="13">
    <source>
        <dbReference type="ARBA" id="ARBA00023034"/>
    </source>
</evidence>
<dbReference type="Pfam" id="PF09451">
    <property type="entry name" value="ATG27"/>
    <property type="match status" value="1"/>
</dbReference>
<comment type="caution">
    <text evidence="21">The sequence shown here is derived from an EMBL/GenBank/DDBJ whole genome shotgun (WGS) entry which is preliminary data.</text>
</comment>
<evidence type="ECO:0000256" key="17">
    <source>
        <dbReference type="ARBA" id="ARBA00023329"/>
    </source>
</evidence>
<accession>A0A9P3HEJ1</accession>
<evidence type="ECO:0000256" key="4">
    <source>
        <dbReference type="ARBA" id="ARBA00004614"/>
    </source>
</evidence>
<protein>
    <recommendedName>
        <fullName evidence="6">Autophagy-related protein 27</fullName>
    </recommendedName>
</protein>
<dbReference type="AlphaFoldDB" id="A0A9P3HEJ1"/>
<keyword evidence="14" id="KW-0496">Mitochondrion</keyword>
<evidence type="ECO:0000313" key="21">
    <source>
        <dbReference type="EMBL" id="GJJ75306.1"/>
    </source>
</evidence>
<evidence type="ECO:0000313" key="22">
    <source>
        <dbReference type="Proteomes" id="UP000827284"/>
    </source>
</evidence>
<evidence type="ECO:0000256" key="16">
    <source>
        <dbReference type="ARBA" id="ARBA00023157"/>
    </source>
</evidence>
<comment type="similarity">
    <text evidence="5">Belongs to the ATG27 family.</text>
</comment>
<keyword evidence="17" id="KW-0968">Cytoplasmic vesicle</keyword>
<feature type="chain" id="PRO_5040480785" description="Autophagy-related protein 27" evidence="19">
    <location>
        <begin position="25"/>
        <end position="276"/>
    </location>
</feature>
<dbReference type="GO" id="GO:0007034">
    <property type="term" value="P:vacuolar transport"/>
    <property type="evidence" value="ECO:0007669"/>
    <property type="project" value="TreeGrafter"/>
</dbReference>
<keyword evidence="9 19" id="KW-0732">Signal</keyword>
<dbReference type="InterPro" id="IPR018939">
    <property type="entry name" value="Autophagy-rel_prot_27"/>
</dbReference>
<evidence type="ECO:0000256" key="2">
    <source>
        <dbReference type="ARBA" id="ARBA00004358"/>
    </source>
</evidence>
<evidence type="ECO:0000256" key="8">
    <source>
        <dbReference type="ARBA" id="ARBA00022692"/>
    </source>
</evidence>
<keyword evidence="12" id="KW-0072">Autophagy</keyword>
<feature type="domain" description="MRH" evidence="20">
    <location>
        <begin position="29"/>
        <end position="176"/>
    </location>
</feature>
<keyword evidence="11 18" id="KW-1133">Transmembrane helix</keyword>
<dbReference type="SUPFAM" id="SSF50911">
    <property type="entry name" value="Mannose 6-phosphate receptor domain"/>
    <property type="match status" value="1"/>
</dbReference>
<keyword evidence="16" id="KW-1015">Disulfide bond</keyword>
<gene>
    <name evidence="21" type="ORF">EMPS_07664</name>
</gene>
<evidence type="ECO:0000256" key="3">
    <source>
        <dbReference type="ARBA" id="ARBA00004472"/>
    </source>
</evidence>
<dbReference type="EMBL" id="BQFW01000010">
    <property type="protein sequence ID" value="GJJ75306.1"/>
    <property type="molecule type" value="Genomic_DNA"/>
</dbReference>
<dbReference type="PROSITE" id="PS51914">
    <property type="entry name" value="MRH"/>
    <property type="match status" value="1"/>
</dbReference>
<dbReference type="PROSITE" id="PS00306">
    <property type="entry name" value="CASEIN_ALPHA_BETA"/>
    <property type="match status" value="1"/>
</dbReference>
<evidence type="ECO:0000256" key="18">
    <source>
        <dbReference type="SAM" id="Phobius"/>
    </source>
</evidence>
<evidence type="ECO:0000256" key="10">
    <source>
        <dbReference type="ARBA" id="ARBA00022927"/>
    </source>
</evidence>
<name>A0A9P3HEJ1_9FUNG</name>
<proteinExistence type="inferred from homology"/>
<keyword evidence="13" id="KW-0333">Golgi apparatus</keyword>
<sequence length="276" mass="30731">MLTSASKCLVALAFALATVTLAVAAAEDIECTTTHPTTSKFYDLRSLIRKDSEQDWIPTTGNDKSTEYKLNVCHKVLHEELGVKDPIGMNIASWGKRSKGFSYGAVSTRPFFEGDNLVLRYESGSECPDASNYLRSTLIRFICDPSISGPGNPVLIANNKECHLWFEWRTPEACPKERPSGSGSNGGGIFGTIIGVVVAVYLLGGIAYNRVVHHARGLKQIPNYHWWAEAFDFIKDMVIILFAKCYRPKRSQTYHNLPVDSEINTLIDDDYEDDEV</sequence>
<evidence type="ECO:0000256" key="9">
    <source>
        <dbReference type="ARBA" id="ARBA00022729"/>
    </source>
</evidence>
<comment type="subcellular location">
    <subcellularLocation>
        <location evidence="2">Cytoplasmic vesicle membrane</location>
        <topology evidence="2">Single-pass type I membrane protein</topology>
    </subcellularLocation>
    <subcellularLocation>
        <location evidence="4">Golgi apparatus membrane</location>
        <topology evidence="4">Single-pass type I membrane protein</topology>
    </subcellularLocation>
    <subcellularLocation>
        <location evidence="1">Mitochondrion membrane</location>
        <topology evidence="1">Single-pass membrane protein</topology>
    </subcellularLocation>
    <subcellularLocation>
        <location evidence="3">Preautophagosomal structure membrane</location>
        <topology evidence="3">Single-pass type I membrane protein</topology>
    </subcellularLocation>
</comment>
<dbReference type="PANTHER" id="PTHR15071:SF0">
    <property type="entry name" value="MANNOSE 6-PHOSPHATE RECEPTOR-LIKE PROTEIN 1"/>
    <property type="match status" value="1"/>
</dbReference>
<dbReference type="GO" id="GO:0005770">
    <property type="term" value="C:late endosome"/>
    <property type="evidence" value="ECO:0007669"/>
    <property type="project" value="TreeGrafter"/>
</dbReference>
<evidence type="ECO:0000256" key="7">
    <source>
        <dbReference type="ARBA" id="ARBA00022448"/>
    </source>
</evidence>
<dbReference type="Proteomes" id="UP000827284">
    <property type="component" value="Unassembled WGS sequence"/>
</dbReference>
<dbReference type="SMART" id="SM01404">
    <property type="entry name" value="CIMR"/>
    <property type="match status" value="1"/>
</dbReference>
<dbReference type="Gene3D" id="2.70.130.10">
    <property type="entry name" value="Mannose-6-phosphate receptor binding domain"/>
    <property type="match status" value="1"/>
</dbReference>
<evidence type="ECO:0000256" key="12">
    <source>
        <dbReference type="ARBA" id="ARBA00023006"/>
    </source>
</evidence>
<keyword evidence="22" id="KW-1185">Reference proteome</keyword>
<reference evidence="21" key="2">
    <citation type="journal article" date="2022" name="Microbiol. Resour. Announc.">
        <title>Whole-Genome Sequence of Entomortierella parvispora E1425, a Mucoromycotan Fungus Associated with Burkholderiaceae-Related Endosymbiotic Bacteria.</title>
        <authorList>
            <person name="Herlambang A."/>
            <person name="Guo Y."/>
            <person name="Takashima Y."/>
            <person name="Narisawa K."/>
            <person name="Ohta H."/>
            <person name="Nishizawa T."/>
        </authorList>
    </citation>
    <scope>NUCLEOTIDE SEQUENCE</scope>
    <source>
        <strain evidence="21">E1425</strain>
    </source>
</reference>
<dbReference type="GO" id="GO:0010008">
    <property type="term" value="C:endosome membrane"/>
    <property type="evidence" value="ECO:0007669"/>
    <property type="project" value="UniProtKB-SubCell"/>
</dbReference>
<evidence type="ECO:0000256" key="11">
    <source>
        <dbReference type="ARBA" id="ARBA00022989"/>
    </source>
</evidence>
<evidence type="ECO:0000256" key="19">
    <source>
        <dbReference type="SAM" id="SignalP"/>
    </source>
</evidence>
<keyword evidence="10" id="KW-0653">Protein transport</keyword>
<dbReference type="OrthoDB" id="4504960at2759"/>
<evidence type="ECO:0000256" key="5">
    <source>
        <dbReference type="ARBA" id="ARBA00005363"/>
    </source>
</evidence>
<evidence type="ECO:0000256" key="14">
    <source>
        <dbReference type="ARBA" id="ARBA00023128"/>
    </source>
</evidence>
<evidence type="ECO:0000256" key="15">
    <source>
        <dbReference type="ARBA" id="ARBA00023136"/>
    </source>
</evidence>
<feature type="transmembrane region" description="Helical" evidence="18">
    <location>
        <begin position="188"/>
        <end position="208"/>
    </location>
</feature>
<keyword evidence="7" id="KW-0813">Transport</keyword>
<reference evidence="21" key="1">
    <citation type="submission" date="2021-11" db="EMBL/GenBank/DDBJ databases">
        <authorList>
            <person name="Herlambang A."/>
            <person name="Guo Y."/>
            <person name="Takashima Y."/>
            <person name="Nishizawa T."/>
        </authorList>
    </citation>
    <scope>NUCLEOTIDE SEQUENCE</scope>
    <source>
        <strain evidence="21">E1425</strain>
    </source>
</reference>
<feature type="signal peptide" evidence="19">
    <location>
        <begin position="1"/>
        <end position="24"/>
    </location>
</feature>
<organism evidence="21 22">
    <name type="scientific">Entomortierella parvispora</name>
    <dbReference type="NCBI Taxonomy" id="205924"/>
    <lineage>
        <taxon>Eukaryota</taxon>
        <taxon>Fungi</taxon>
        <taxon>Fungi incertae sedis</taxon>
        <taxon>Mucoromycota</taxon>
        <taxon>Mortierellomycotina</taxon>
        <taxon>Mortierellomycetes</taxon>
        <taxon>Mortierellales</taxon>
        <taxon>Mortierellaceae</taxon>
        <taxon>Entomortierella</taxon>
    </lineage>
</organism>
<dbReference type="InterPro" id="IPR031305">
    <property type="entry name" value="Casein_CS"/>
</dbReference>
<dbReference type="GO" id="GO:0000139">
    <property type="term" value="C:Golgi membrane"/>
    <property type="evidence" value="ECO:0007669"/>
    <property type="project" value="UniProtKB-SubCell"/>
</dbReference>
<evidence type="ECO:0000256" key="6">
    <source>
        <dbReference type="ARBA" id="ARBA00013776"/>
    </source>
</evidence>
<dbReference type="InterPro" id="IPR009011">
    <property type="entry name" value="Man6P_isomerase_rcpt-bd_dom_sf"/>
</dbReference>